<proteinExistence type="predicted"/>
<evidence type="ECO:0000313" key="1">
    <source>
        <dbReference type="EMBL" id="KKK73723.1"/>
    </source>
</evidence>
<gene>
    <name evidence="1" type="ORF">LCGC14_2891000</name>
</gene>
<sequence length="54" mass="6238">MKSAYVNVKLGGMKSIITKGEHYEWNSVYKTYNSRRQNDLLRWLDLGITEAATS</sequence>
<name>A0A0F8XXJ3_9ZZZZ</name>
<dbReference type="AlphaFoldDB" id="A0A0F8XXJ3"/>
<accession>A0A0F8XXJ3</accession>
<comment type="caution">
    <text evidence="1">The sequence shown here is derived from an EMBL/GenBank/DDBJ whole genome shotgun (WGS) entry which is preliminary data.</text>
</comment>
<organism evidence="1">
    <name type="scientific">marine sediment metagenome</name>
    <dbReference type="NCBI Taxonomy" id="412755"/>
    <lineage>
        <taxon>unclassified sequences</taxon>
        <taxon>metagenomes</taxon>
        <taxon>ecological metagenomes</taxon>
    </lineage>
</organism>
<protein>
    <submittedName>
        <fullName evidence="1">Uncharacterized protein</fullName>
    </submittedName>
</protein>
<dbReference type="EMBL" id="LAZR01056655">
    <property type="protein sequence ID" value="KKK73723.1"/>
    <property type="molecule type" value="Genomic_DNA"/>
</dbReference>
<reference evidence="1" key="1">
    <citation type="journal article" date="2015" name="Nature">
        <title>Complex archaea that bridge the gap between prokaryotes and eukaryotes.</title>
        <authorList>
            <person name="Spang A."/>
            <person name="Saw J.H."/>
            <person name="Jorgensen S.L."/>
            <person name="Zaremba-Niedzwiedzka K."/>
            <person name="Martijn J."/>
            <person name="Lind A.E."/>
            <person name="van Eijk R."/>
            <person name="Schleper C."/>
            <person name="Guy L."/>
            <person name="Ettema T.J."/>
        </authorList>
    </citation>
    <scope>NUCLEOTIDE SEQUENCE</scope>
</reference>